<evidence type="ECO:0000256" key="1">
    <source>
        <dbReference type="SAM" id="MobiDB-lite"/>
    </source>
</evidence>
<name>A0A183F5N8_HELPZ</name>
<dbReference type="Proteomes" id="UP000050761">
    <property type="component" value="Unassembled WGS sequence"/>
</dbReference>
<feature type="region of interest" description="Disordered" evidence="1">
    <location>
        <begin position="24"/>
        <end position="87"/>
    </location>
</feature>
<evidence type="ECO:0000313" key="2">
    <source>
        <dbReference type="Proteomes" id="UP000050761"/>
    </source>
</evidence>
<keyword evidence="2" id="KW-1185">Reference proteome</keyword>
<accession>A0A183F5N8</accession>
<dbReference type="WBParaSite" id="HPBE_0000148001-mRNA-1">
    <property type="protein sequence ID" value="HPBE_0000148001-mRNA-1"/>
    <property type="gene ID" value="HPBE_0000148001"/>
</dbReference>
<feature type="compositionally biased region" description="Low complexity" evidence="1">
    <location>
        <begin position="63"/>
        <end position="76"/>
    </location>
</feature>
<feature type="compositionally biased region" description="Basic and acidic residues" evidence="1">
    <location>
        <begin position="47"/>
        <end position="62"/>
    </location>
</feature>
<evidence type="ECO:0000313" key="3">
    <source>
        <dbReference type="WBParaSite" id="HPBE_0000148001-mRNA-1"/>
    </source>
</evidence>
<proteinExistence type="predicted"/>
<sequence>LELWKQIHQQNVAAHKIQFQCARFGTQPPTSPPRAPHSPQPAASQSRIRDLRTPTPDFHRPSFDPTADASSSATESELYRGADQTISSLLQEQSEKPDSFQHVTHNLGCGEFVFDRAMCVAVASHAFIEQRELSDEETENLQADEEVLAITVSLLTYTHV</sequence>
<organism evidence="2 3">
    <name type="scientific">Heligmosomoides polygyrus</name>
    <name type="common">Parasitic roundworm</name>
    <dbReference type="NCBI Taxonomy" id="6339"/>
    <lineage>
        <taxon>Eukaryota</taxon>
        <taxon>Metazoa</taxon>
        <taxon>Ecdysozoa</taxon>
        <taxon>Nematoda</taxon>
        <taxon>Chromadorea</taxon>
        <taxon>Rhabditida</taxon>
        <taxon>Rhabditina</taxon>
        <taxon>Rhabditomorpha</taxon>
        <taxon>Strongyloidea</taxon>
        <taxon>Heligmosomidae</taxon>
        <taxon>Heligmosomoides</taxon>
    </lineage>
</organism>
<reference evidence="3" key="1">
    <citation type="submission" date="2019-09" db="UniProtKB">
        <authorList>
            <consortium name="WormBaseParasite"/>
        </authorList>
    </citation>
    <scope>IDENTIFICATION</scope>
</reference>
<dbReference type="AlphaFoldDB" id="A0A183F5N8"/>
<protein>
    <submittedName>
        <fullName evidence="3">NR LBD domain-containing protein</fullName>
    </submittedName>
</protein>
<feature type="compositionally biased region" description="Pro residues" evidence="1">
    <location>
        <begin position="29"/>
        <end position="39"/>
    </location>
</feature>